<dbReference type="GO" id="GO:0004252">
    <property type="term" value="F:serine-type endopeptidase activity"/>
    <property type="evidence" value="ECO:0007669"/>
    <property type="project" value="InterPro"/>
</dbReference>
<dbReference type="FunFam" id="2.40.10.10:FF:000010">
    <property type="entry name" value="Kallikrein related peptidase 11"/>
    <property type="match status" value="1"/>
</dbReference>
<feature type="signal peptide" evidence="7">
    <location>
        <begin position="1"/>
        <end position="20"/>
    </location>
</feature>
<evidence type="ECO:0000256" key="5">
    <source>
        <dbReference type="ARBA" id="ARBA00023157"/>
    </source>
</evidence>
<dbReference type="Pfam" id="PF00089">
    <property type="entry name" value="Trypsin"/>
    <property type="match status" value="1"/>
</dbReference>
<evidence type="ECO:0000313" key="10">
    <source>
        <dbReference type="Proteomes" id="UP000558488"/>
    </source>
</evidence>
<keyword evidence="2 6" id="KW-0645">Protease</keyword>
<proteinExistence type="inferred from homology"/>
<dbReference type="InterPro" id="IPR043504">
    <property type="entry name" value="Peptidase_S1_PA_chymotrypsin"/>
</dbReference>
<dbReference type="InterPro" id="IPR001314">
    <property type="entry name" value="Peptidase_S1A"/>
</dbReference>
<dbReference type="InterPro" id="IPR009003">
    <property type="entry name" value="Peptidase_S1_PA"/>
</dbReference>
<evidence type="ECO:0000256" key="2">
    <source>
        <dbReference type="ARBA" id="ARBA00022670"/>
    </source>
</evidence>
<accession>A0A7J7R1S3</accession>
<dbReference type="PANTHER" id="PTHR24271">
    <property type="entry name" value="KALLIKREIN-RELATED"/>
    <property type="match status" value="1"/>
</dbReference>
<dbReference type="SMART" id="SM00020">
    <property type="entry name" value="Tryp_SPc"/>
    <property type="match status" value="1"/>
</dbReference>
<reference evidence="9 10" key="1">
    <citation type="journal article" date="2020" name="Nature">
        <title>Six reference-quality genomes reveal evolution of bat adaptations.</title>
        <authorList>
            <person name="Jebb D."/>
            <person name="Huang Z."/>
            <person name="Pippel M."/>
            <person name="Hughes G.M."/>
            <person name="Lavrichenko K."/>
            <person name="Devanna P."/>
            <person name="Winkler S."/>
            <person name="Jermiin L.S."/>
            <person name="Skirmuntt E.C."/>
            <person name="Katzourakis A."/>
            <person name="Burkitt-Gray L."/>
            <person name="Ray D.A."/>
            <person name="Sullivan K.A.M."/>
            <person name="Roscito J.G."/>
            <person name="Kirilenko B.M."/>
            <person name="Davalos L.M."/>
            <person name="Corthals A.P."/>
            <person name="Power M.L."/>
            <person name="Jones G."/>
            <person name="Ransome R.D."/>
            <person name="Dechmann D.K.N."/>
            <person name="Locatelli A.G."/>
            <person name="Puechmaille S.J."/>
            <person name="Fedrigo O."/>
            <person name="Jarvis E.D."/>
            <person name="Hiller M."/>
            <person name="Vernes S.C."/>
            <person name="Myers E.W."/>
            <person name="Teeling E.C."/>
        </authorList>
    </citation>
    <scope>NUCLEOTIDE SEQUENCE [LARGE SCALE GENOMIC DNA]</scope>
    <source>
        <strain evidence="9">MPipKuh1</strain>
        <tissue evidence="9">Flight muscle</tissue>
    </source>
</reference>
<dbReference type="PROSITE" id="PS50240">
    <property type="entry name" value="TRYPSIN_DOM"/>
    <property type="match status" value="1"/>
</dbReference>
<dbReference type="EMBL" id="JACAGB010000108">
    <property type="protein sequence ID" value="KAF6270032.1"/>
    <property type="molecule type" value="Genomic_DNA"/>
</dbReference>
<evidence type="ECO:0000256" key="3">
    <source>
        <dbReference type="ARBA" id="ARBA00022801"/>
    </source>
</evidence>
<dbReference type="InterPro" id="IPR018114">
    <property type="entry name" value="TRYPSIN_HIS"/>
</dbReference>
<evidence type="ECO:0000256" key="4">
    <source>
        <dbReference type="ARBA" id="ARBA00022825"/>
    </source>
</evidence>
<gene>
    <name evidence="9" type="ORF">mPipKuh1_007289</name>
</gene>
<sequence>MWPLASAIAFLTTAFTSSSGLSQEYPKIINSTNGTNGFLPGGYTCPPHSQPWQAALLVQGRLLCGAVLVHPRWVLTAAHCLKNGYTVSLGKHALGHEEAVSFPQTLQCANIQLRSDEECRQAYPGRITRNMVCAGSREGGKDSCEGDSGGPLVCNGKLHGIISWGDFPCGQPNRPGVYTRVSQYISWIQETIRGQRPREQEWTKGPQ</sequence>
<dbReference type="AlphaFoldDB" id="A0A7J7R1S3"/>
<evidence type="ECO:0000256" key="1">
    <source>
        <dbReference type="ARBA" id="ARBA00009228"/>
    </source>
</evidence>
<keyword evidence="5" id="KW-1015">Disulfide bond</keyword>
<dbReference type="GO" id="GO:0006508">
    <property type="term" value="P:proteolysis"/>
    <property type="evidence" value="ECO:0007669"/>
    <property type="project" value="UniProtKB-KW"/>
</dbReference>
<evidence type="ECO:0000256" key="6">
    <source>
        <dbReference type="RuleBase" id="RU363034"/>
    </source>
</evidence>
<organism evidence="9 10">
    <name type="scientific">Pipistrellus kuhlii</name>
    <name type="common">Kuhl's pipistrelle</name>
    <dbReference type="NCBI Taxonomy" id="59472"/>
    <lineage>
        <taxon>Eukaryota</taxon>
        <taxon>Metazoa</taxon>
        <taxon>Chordata</taxon>
        <taxon>Craniata</taxon>
        <taxon>Vertebrata</taxon>
        <taxon>Euteleostomi</taxon>
        <taxon>Mammalia</taxon>
        <taxon>Eutheria</taxon>
        <taxon>Laurasiatheria</taxon>
        <taxon>Chiroptera</taxon>
        <taxon>Yangochiroptera</taxon>
        <taxon>Vespertilionidae</taxon>
        <taxon>Pipistrellus</taxon>
    </lineage>
</organism>
<dbReference type="PANTHER" id="PTHR24271:SF3">
    <property type="entry name" value="KALLIKREIN-13"/>
    <property type="match status" value="1"/>
</dbReference>
<evidence type="ECO:0000256" key="7">
    <source>
        <dbReference type="SAM" id="SignalP"/>
    </source>
</evidence>
<feature type="chain" id="PRO_5029814574" evidence="7">
    <location>
        <begin position="21"/>
        <end position="207"/>
    </location>
</feature>
<keyword evidence="4 6" id="KW-0720">Serine protease</keyword>
<dbReference type="PROSITE" id="PS00134">
    <property type="entry name" value="TRYPSIN_HIS"/>
    <property type="match status" value="1"/>
</dbReference>
<name>A0A7J7R1S3_PIPKU</name>
<dbReference type="Gene3D" id="2.40.10.10">
    <property type="entry name" value="Trypsin-like serine proteases"/>
    <property type="match status" value="2"/>
</dbReference>
<dbReference type="PRINTS" id="PR00722">
    <property type="entry name" value="CHYMOTRYPSIN"/>
</dbReference>
<evidence type="ECO:0000259" key="8">
    <source>
        <dbReference type="PROSITE" id="PS50240"/>
    </source>
</evidence>
<keyword evidence="7" id="KW-0732">Signal</keyword>
<evidence type="ECO:0000313" key="9">
    <source>
        <dbReference type="EMBL" id="KAF6270032.1"/>
    </source>
</evidence>
<dbReference type="InterPro" id="IPR033116">
    <property type="entry name" value="TRYPSIN_SER"/>
</dbReference>
<dbReference type="InterPro" id="IPR001254">
    <property type="entry name" value="Trypsin_dom"/>
</dbReference>
<dbReference type="Proteomes" id="UP000558488">
    <property type="component" value="Unassembled WGS sequence"/>
</dbReference>
<feature type="domain" description="Peptidase S1" evidence="8">
    <location>
        <begin position="39"/>
        <end position="193"/>
    </location>
</feature>
<dbReference type="GO" id="GO:0030141">
    <property type="term" value="C:secretory granule"/>
    <property type="evidence" value="ECO:0007669"/>
    <property type="project" value="TreeGrafter"/>
</dbReference>
<comment type="similarity">
    <text evidence="1">Belongs to the peptidase S1 family. Snake venom subfamily.</text>
</comment>
<keyword evidence="3 6" id="KW-0378">Hydrolase</keyword>
<dbReference type="CDD" id="cd00190">
    <property type="entry name" value="Tryp_SPc"/>
    <property type="match status" value="1"/>
</dbReference>
<dbReference type="SUPFAM" id="SSF50494">
    <property type="entry name" value="Trypsin-like serine proteases"/>
    <property type="match status" value="1"/>
</dbReference>
<comment type="caution">
    <text evidence="9">The sequence shown here is derived from an EMBL/GenBank/DDBJ whole genome shotgun (WGS) entry which is preliminary data.</text>
</comment>
<dbReference type="PROSITE" id="PS00135">
    <property type="entry name" value="TRYPSIN_SER"/>
    <property type="match status" value="1"/>
</dbReference>
<keyword evidence="10" id="KW-1185">Reference proteome</keyword>
<protein>
    <submittedName>
        <fullName evidence="9">Kallikrein related peptidase 13</fullName>
    </submittedName>
</protein>